<gene>
    <name evidence="1" type="ORF">HPB50_019649</name>
</gene>
<evidence type="ECO:0000313" key="2">
    <source>
        <dbReference type="Proteomes" id="UP000821845"/>
    </source>
</evidence>
<keyword evidence="2" id="KW-1185">Reference proteome</keyword>
<name>A0ACB7SIY4_HYAAI</name>
<accession>A0ACB7SIY4</accession>
<dbReference type="EMBL" id="CM023484">
    <property type="protein sequence ID" value="KAH6934032.1"/>
    <property type="molecule type" value="Genomic_DNA"/>
</dbReference>
<dbReference type="Proteomes" id="UP000821845">
    <property type="component" value="Chromosome 4"/>
</dbReference>
<organism evidence="1 2">
    <name type="scientific">Hyalomma asiaticum</name>
    <name type="common">Tick</name>
    <dbReference type="NCBI Taxonomy" id="266040"/>
    <lineage>
        <taxon>Eukaryota</taxon>
        <taxon>Metazoa</taxon>
        <taxon>Ecdysozoa</taxon>
        <taxon>Arthropoda</taxon>
        <taxon>Chelicerata</taxon>
        <taxon>Arachnida</taxon>
        <taxon>Acari</taxon>
        <taxon>Parasitiformes</taxon>
        <taxon>Ixodida</taxon>
        <taxon>Ixodoidea</taxon>
        <taxon>Ixodidae</taxon>
        <taxon>Hyalomminae</taxon>
        <taxon>Hyalomma</taxon>
    </lineage>
</organism>
<protein>
    <submittedName>
        <fullName evidence="1">Uncharacterized protein</fullName>
    </submittedName>
</protein>
<sequence>MGDAPPRRSDAVVRKLEEAARSALSRALRHCARYAAAGYFLVVSRPLFFADAAALETASLAERQTATTQAGSAALGPLPRVRGLVPTGCAVCVPVVALSARRRTTVFLHDRRLSHASLPR</sequence>
<reference evidence="1" key="1">
    <citation type="submission" date="2020-05" db="EMBL/GenBank/DDBJ databases">
        <title>Large-scale comparative analyses of tick genomes elucidate their genetic diversity and vector capacities.</title>
        <authorList>
            <person name="Jia N."/>
            <person name="Wang J."/>
            <person name="Shi W."/>
            <person name="Du L."/>
            <person name="Sun Y."/>
            <person name="Zhan W."/>
            <person name="Jiang J."/>
            <person name="Wang Q."/>
            <person name="Zhang B."/>
            <person name="Ji P."/>
            <person name="Sakyi L.B."/>
            <person name="Cui X."/>
            <person name="Yuan T."/>
            <person name="Jiang B."/>
            <person name="Yang W."/>
            <person name="Lam T.T.-Y."/>
            <person name="Chang Q."/>
            <person name="Ding S."/>
            <person name="Wang X."/>
            <person name="Zhu J."/>
            <person name="Ruan X."/>
            <person name="Zhao L."/>
            <person name="Wei J."/>
            <person name="Que T."/>
            <person name="Du C."/>
            <person name="Cheng J."/>
            <person name="Dai P."/>
            <person name="Han X."/>
            <person name="Huang E."/>
            <person name="Gao Y."/>
            <person name="Liu J."/>
            <person name="Shao H."/>
            <person name="Ye R."/>
            <person name="Li L."/>
            <person name="Wei W."/>
            <person name="Wang X."/>
            <person name="Wang C."/>
            <person name="Yang T."/>
            <person name="Huo Q."/>
            <person name="Li W."/>
            <person name="Guo W."/>
            <person name="Chen H."/>
            <person name="Zhou L."/>
            <person name="Ni X."/>
            <person name="Tian J."/>
            <person name="Zhou Y."/>
            <person name="Sheng Y."/>
            <person name="Liu T."/>
            <person name="Pan Y."/>
            <person name="Xia L."/>
            <person name="Li J."/>
            <person name="Zhao F."/>
            <person name="Cao W."/>
        </authorList>
    </citation>
    <scope>NUCLEOTIDE SEQUENCE</scope>
    <source>
        <strain evidence="1">Hyas-2018</strain>
    </source>
</reference>
<proteinExistence type="predicted"/>
<evidence type="ECO:0000313" key="1">
    <source>
        <dbReference type="EMBL" id="KAH6934032.1"/>
    </source>
</evidence>
<comment type="caution">
    <text evidence="1">The sequence shown here is derived from an EMBL/GenBank/DDBJ whole genome shotgun (WGS) entry which is preliminary data.</text>
</comment>